<dbReference type="NCBIfam" id="TIGR03352">
    <property type="entry name" value="VI_chp_3"/>
    <property type="match status" value="1"/>
</dbReference>
<reference evidence="2" key="1">
    <citation type="submission" date="2022-03" db="EMBL/GenBank/DDBJ databases">
        <title>Genomic Encyclopedia of Type Strains, Phase III (KMG-III): the genomes of soil and plant-associated and newly described type strains.</title>
        <authorList>
            <person name="Whitman W."/>
        </authorList>
    </citation>
    <scope>NUCLEOTIDE SEQUENCE</scope>
    <source>
        <strain evidence="2">ANL 6-2</strain>
    </source>
</reference>
<evidence type="ECO:0000313" key="3">
    <source>
        <dbReference type="Proteomes" id="UP001205843"/>
    </source>
</evidence>
<sequence>MTGLQNSWRRGALMLGLCCAALAMLAACASGSGSRPDAVDGRILVGPGLNPNVDGRPSPVYIRVYQLRDRDTFMDASLQELLTRDVDTLGGALLSRDSFELCPIEMEDERMLDGGVRCQGEEREVTLDIYPDVRFLAVMAEFYDVNNPATQWRAVTELPREGFWDFIRSNSFTITLDRSRVGVSFD</sequence>
<feature type="signal peptide" evidence="1">
    <location>
        <begin position="1"/>
        <end position="29"/>
    </location>
</feature>
<feature type="chain" id="PRO_5041960458" evidence="1">
    <location>
        <begin position="30"/>
        <end position="186"/>
    </location>
</feature>
<evidence type="ECO:0000256" key="1">
    <source>
        <dbReference type="SAM" id="SignalP"/>
    </source>
</evidence>
<evidence type="ECO:0000313" key="2">
    <source>
        <dbReference type="EMBL" id="MCP1673924.1"/>
    </source>
</evidence>
<organism evidence="2 3">
    <name type="scientific">Natronocella acetinitrilica</name>
    <dbReference type="NCBI Taxonomy" id="414046"/>
    <lineage>
        <taxon>Bacteria</taxon>
        <taxon>Pseudomonadati</taxon>
        <taxon>Pseudomonadota</taxon>
        <taxon>Gammaproteobacteria</taxon>
        <taxon>Chromatiales</taxon>
        <taxon>Ectothiorhodospiraceae</taxon>
        <taxon>Natronocella</taxon>
    </lineage>
</organism>
<dbReference type="PANTHER" id="PTHR37625:SF4">
    <property type="entry name" value="OUTER MEMBRANE LIPOPROTEIN"/>
    <property type="match status" value="1"/>
</dbReference>
<gene>
    <name evidence="2" type="ORF">J2T57_001023</name>
</gene>
<accession>A0AAE3KAT0</accession>
<name>A0AAE3KAT0_9GAMM</name>
<keyword evidence="1" id="KW-0732">Signal</keyword>
<protein>
    <submittedName>
        <fullName evidence="2">Type VI secretion system protein VasD</fullName>
    </submittedName>
</protein>
<keyword evidence="3" id="KW-1185">Reference proteome</keyword>
<proteinExistence type="predicted"/>
<dbReference type="RefSeq" id="WP_253475237.1">
    <property type="nucleotide sequence ID" value="NZ_JALJXV010000002.1"/>
</dbReference>
<dbReference type="Gene3D" id="2.60.40.4150">
    <property type="entry name" value="Type VI secretion system, lipoprotein SciN"/>
    <property type="match status" value="1"/>
</dbReference>
<comment type="caution">
    <text evidence="2">The sequence shown here is derived from an EMBL/GenBank/DDBJ whole genome shotgun (WGS) entry which is preliminary data.</text>
</comment>
<dbReference type="Proteomes" id="UP001205843">
    <property type="component" value="Unassembled WGS sequence"/>
</dbReference>
<dbReference type="PANTHER" id="PTHR37625">
    <property type="entry name" value="OUTER MEMBRANE LIPOPROTEIN-RELATED"/>
    <property type="match status" value="1"/>
</dbReference>
<dbReference type="EMBL" id="JALJXV010000002">
    <property type="protein sequence ID" value="MCP1673924.1"/>
    <property type="molecule type" value="Genomic_DNA"/>
</dbReference>
<dbReference type="InterPro" id="IPR038706">
    <property type="entry name" value="Type_VI_SciN-like_sf"/>
</dbReference>
<dbReference type="AlphaFoldDB" id="A0AAE3KAT0"/>
<dbReference type="InterPro" id="IPR017734">
    <property type="entry name" value="T6SS_SciN"/>
</dbReference>
<dbReference type="Pfam" id="PF12790">
    <property type="entry name" value="T6SS-SciN"/>
    <property type="match status" value="1"/>
</dbReference>